<dbReference type="Gene3D" id="2.60.120.200">
    <property type="match status" value="1"/>
</dbReference>
<dbReference type="eggNOG" id="COG2382">
    <property type="taxonomic scope" value="Bacteria"/>
</dbReference>
<proteinExistence type="predicted"/>
<dbReference type="KEGG" id="ial:IALB_2311"/>
<name>I0AM07_IGNAJ</name>
<dbReference type="SUPFAM" id="SSF49899">
    <property type="entry name" value="Concanavalin A-like lectins/glucanases"/>
    <property type="match status" value="1"/>
</dbReference>
<dbReference type="InterPro" id="IPR026444">
    <property type="entry name" value="Secre_tail"/>
</dbReference>
<dbReference type="EMBL" id="CP003418">
    <property type="protein sequence ID" value="AFH50014.1"/>
    <property type="molecule type" value="Genomic_DNA"/>
</dbReference>
<dbReference type="eggNOG" id="COG2885">
    <property type="taxonomic scope" value="Bacteria"/>
</dbReference>
<sequence>MLKKIIIITFLILITTVNNFSQWSQNPYENNPVCTVSGGQQSPKITSGSKGGAIIAWEDYRDGTSKIYIQRIDKNGIVKWTDNGLPLCSYNSGQSNPQIIDDGNGGAVIVWVDDRYGNFDLFAQRIDSLGNKLWNSNGVLVFDNNGNQTQPQIVKTSDNIYYVVCLDDRMGTQNLFVQKLNLQGNMIWGDNGKMGNHLRSLRNFKSIIDKNDNLVIVWEDFAFNIDGMIYSQILDSYGNFLWEFNQDDLLISSNNINVKAQHPDLIQLQNGNYMIAWQDNRSGDFDIYGQILLPNGANLLTNEGEYLEGAAGNDIMPELCLSGNQFYMIAWVNNNSANSFVKTRSFYSNPVNIIQYWPQTLTIDQQFNGGFSYLNLIPDKAGGALLSYERADAEESNMWFAKISPYGDKRVGLICNAIINQTQLSVCSDSSDGIIATWADLRSGDFDIYCSQVDANGVFGAGQHEIGLVADYRFYGDATDAAYRNNATIFNATLTSDRFGAANSAFEFNGVSSYLSAPSTFLLESPTYELTQTAWVYLYDWGINGNSFVPILMKSDSPDNSFQYRLALSPNTVITSVNNWLNTVWQTGFNMNLNDWYMVTSVIKFDTVSTYINNEYVGFMVLTGPIIPDNKPLEIGRDVPGTTEYFYGKLDDIKIFNRALTYQEVINLYNFGSTTEIETDKYSTSTETFSLEQNYPNPFNPSTKISWQSPVNSHQTLKVYDVLGKEVATLVDEYRDSGKYEVEFDASKLSSGIYFYKLNAGSFCETKKMILIK</sequence>
<organism evidence="2 3">
    <name type="scientific">Ignavibacterium album (strain DSM 19864 / JCM 16511 / NBRC 101810 / Mat9-16)</name>
    <dbReference type="NCBI Taxonomy" id="945713"/>
    <lineage>
        <taxon>Bacteria</taxon>
        <taxon>Pseudomonadati</taxon>
        <taxon>Ignavibacteriota</taxon>
        <taxon>Ignavibacteria</taxon>
        <taxon>Ignavibacteriales</taxon>
        <taxon>Ignavibacteriaceae</taxon>
        <taxon>Ignavibacterium</taxon>
    </lineage>
</organism>
<dbReference type="Gene3D" id="2.60.40.4070">
    <property type="match status" value="1"/>
</dbReference>
<dbReference type="HOGENOM" id="CLU_422608_0_0_10"/>
<feature type="domain" description="Secretion system C-terminal sorting" evidence="1">
    <location>
        <begin position="695"/>
        <end position="770"/>
    </location>
</feature>
<gene>
    <name evidence="2" type="ordered locus">IALB_2311</name>
</gene>
<evidence type="ECO:0000259" key="1">
    <source>
        <dbReference type="Pfam" id="PF18962"/>
    </source>
</evidence>
<dbReference type="NCBIfam" id="TIGR04183">
    <property type="entry name" value="Por_Secre_tail"/>
    <property type="match status" value="1"/>
</dbReference>
<reference evidence="2 3" key="1">
    <citation type="journal article" date="2012" name="Front. Microbiol.">
        <title>Complete genome of Ignavibacterium album, a metabolically versatile, flagellated, facultative anaerobe from the phylum Chlorobi.</title>
        <authorList>
            <person name="Liu Z."/>
            <person name="Frigaard N.-U."/>
            <person name="Vogl K."/>
            <person name="Iino T."/>
            <person name="Ohkuma M."/>
            <person name="Overmann J."/>
            <person name="Bryant D.A."/>
        </authorList>
    </citation>
    <scope>NUCLEOTIDE SEQUENCE [LARGE SCALE GENOMIC DNA]</scope>
    <source>
        <strain evidence="3">DSM 19864 / JCM 16511 / NBRC 101810 / Mat9-16</strain>
    </source>
</reference>
<evidence type="ECO:0000313" key="3">
    <source>
        <dbReference type="Proteomes" id="UP000007394"/>
    </source>
</evidence>
<dbReference type="RefSeq" id="WP_014561163.1">
    <property type="nucleotide sequence ID" value="NC_017464.1"/>
</dbReference>
<dbReference type="Proteomes" id="UP000007394">
    <property type="component" value="Chromosome"/>
</dbReference>
<dbReference type="Pfam" id="PF18962">
    <property type="entry name" value="Por_Secre_tail"/>
    <property type="match status" value="1"/>
</dbReference>
<dbReference type="AlphaFoldDB" id="I0AM07"/>
<protein>
    <submittedName>
        <fullName evidence="2">5'-Nucleotidase domain protein</fullName>
    </submittedName>
</protein>
<dbReference type="Pfam" id="PF13385">
    <property type="entry name" value="Laminin_G_3"/>
    <property type="match status" value="1"/>
</dbReference>
<accession>I0AM07</accession>
<dbReference type="eggNOG" id="COG1409">
    <property type="taxonomic scope" value="Bacteria"/>
</dbReference>
<evidence type="ECO:0000313" key="2">
    <source>
        <dbReference type="EMBL" id="AFH50014.1"/>
    </source>
</evidence>
<dbReference type="STRING" id="945713.IALB_2311"/>
<keyword evidence="3" id="KW-1185">Reference proteome</keyword>
<dbReference type="InterPro" id="IPR013320">
    <property type="entry name" value="ConA-like_dom_sf"/>
</dbReference>